<gene>
    <name evidence="9" type="ORF">ACFOZ4_31445</name>
</gene>
<keyword evidence="2" id="KW-0813">Transport</keyword>
<feature type="transmembrane region" description="Helical" evidence="7">
    <location>
        <begin position="376"/>
        <end position="396"/>
    </location>
</feature>
<evidence type="ECO:0000256" key="7">
    <source>
        <dbReference type="SAM" id="Phobius"/>
    </source>
</evidence>
<evidence type="ECO:0000256" key="5">
    <source>
        <dbReference type="ARBA" id="ARBA00022989"/>
    </source>
</evidence>
<organism evidence="9 10">
    <name type="scientific">Hamadaea flava</name>
    <dbReference type="NCBI Taxonomy" id="1742688"/>
    <lineage>
        <taxon>Bacteria</taxon>
        <taxon>Bacillati</taxon>
        <taxon>Actinomycetota</taxon>
        <taxon>Actinomycetes</taxon>
        <taxon>Micromonosporales</taxon>
        <taxon>Micromonosporaceae</taxon>
        <taxon>Hamadaea</taxon>
    </lineage>
</organism>
<dbReference type="Proteomes" id="UP001595816">
    <property type="component" value="Unassembled WGS sequence"/>
</dbReference>
<keyword evidence="6 7" id="KW-0472">Membrane</keyword>
<dbReference type="PANTHER" id="PTHR23513">
    <property type="entry name" value="INTEGRAL MEMBRANE EFFLUX PROTEIN-RELATED"/>
    <property type="match status" value="1"/>
</dbReference>
<feature type="transmembrane region" description="Helical" evidence="7">
    <location>
        <begin position="32"/>
        <end position="58"/>
    </location>
</feature>
<feature type="transmembrane region" description="Helical" evidence="7">
    <location>
        <begin position="286"/>
        <end position="304"/>
    </location>
</feature>
<evidence type="ECO:0000256" key="3">
    <source>
        <dbReference type="ARBA" id="ARBA00022475"/>
    </source>
</evidence>
<dbReference type="PANTHER" id="PTHR23513:SF6">
    <property type="entry name" value="MAJOR FACILITATOR SUPERFAMILY ASSOCIATED DOMAIN-CONTAINING PROTEIN"/>
    <property type="match status" value="1"/>
</dbReference>
<feature type="domain" description="Major facilitator superfamily (MFS) profile" evidence="8">
    <location>
        <begin position="219"/>
        <end position="425"/>
    </location>
</feature>
<comment type="subcellular location">
    <subcellularLocation>
        <location evidence="1">Cell membrane</location>
        <topology evidence="1">Multi-pass membrane protein</topology>
    </subcellularLocation>
</comment>
<evidence type="ECO:0000256" key="2">
    <source>
        <dbReference type="ARBA" id="ARBA00022448"/>
    </source>
</evidence>
<protein>
    <submittedName>
        <fullName evidence="9">MFS transporter</fullName>
    </submittedName>
</protein>
<evidence type="ECO:0000256" key="6">
    <source>
        <dbReference type="ARBA" id="ARBA00023136"/>
    </source>
</evidence>
<feature type="transmembrane region" description="Helical" evidence="7">
    <location>
        <begin position="252"/>
        <end position="274"/>
    </location>
</feature>
<dbReference type="RefSeq" id="WP_253763029.1">
    <property type="nucleotide sequence ID" value="NZ_JAMZDZ010000001.1"/>
</dbReference>
<dbReference type="Gene3D" id="1.20.1250.20">
    <property type="entry name" value="MFS general substrate transporter like domains"/>
    <property type="match status" value="1"/>
</dbReference>
<dbReference type="EMBL" id="JBHSAY010000020">
    <property type="protein sequence ID" value="MFC4135150.1"/>
    <property type="molecule type" value="Genomic_DNA"/>
</dbReference>
<dbReference type="InterPro" id="IPR036259">
    <property type="entry name" value="MFS_trans_sf"/>
</dbReference>
<proteinExistence type="predicted"/>
<feature type="transmembrane region" description="Helical" evidence="7">
    <location>
        <begin position="310"/>
        <end position="331"/>
    </location>
</feature>
<dbReference type="CDD" id="cd06173">
    <property type="entry name" value="MFS_MefA_like"/>
    <property type="match status" value="1"/>
</dbReference>
<feature type="transmembrane region" description="Helical" evidence="7">
    <location>
        <begin position="227"/>
        <end position="246"/>
    </location>
</feature>
<feature type="transmembrane region" description="Helical" evidence="7">
    <location>
        <begin position="107"/>
        <end position="130"/>
    </location>
</feature>
<keyword evidence="3" id="KW-1003">Cell membrane</keyword>
<reference evidence="10" key="1">
    <citation type="journal article" date="2019" name="Int. J. Syst. Evol. Microbiol.">
        <title>The Global Catalogue of Microorganisms (GCM) 10K type strain sequencing project: providing services to taxonomists for standard genome sequencing and annotation.</title>
        <authorList>
            <consortium name="The Broad Institute Genomics Platform"/>
            <consortium name="The Broad Institute Genome Sequencing Center for Infectious Disease"/>
            <person name="Wu L."/>
            <person name="Ma J."/>
        </authorList>
    </citation>
    <scope>NUCLEOTIDE SEQUENCE [LARGE SCALE GENOMIC DNA]</scope>
    <source>
        <strain evidence="10">CGMCC 4.7289</strain>
    </source>
</reference>
<feature type="transmembrane region" description="Helical" evidence="7">
    <location>
        <begin position="79"/>
        <end position="101"/>
    </location>
</feature>
<keyword evidence="4 7" id="KW-0812">Transmembrane</keyword>
<name>A0ABV8LVZ9_9ACTN</name>
<evidence type="ECO:0000259" key="8">
    <source>
        <dbReference type="PROSITE" id="PS50850"/>
    </source>
</evidence>
<sequence>MLPDASPQVVTDFRRFWAGHTVSVVGSHVSAVALPLIAALTLGAGAAGVSAVATAAYLPNVVLPLLAGHWLQTRKRRRAMITADLVRFAALLLIPISYALGWLSVPFLVGIALVVGAASVVFDIGGFAYLPTLVPQAYLPKANRAMQGSTTAAQVAGPGLAGLLVQIVGAPFAMLLDAISYLASAYGVAAAKQPEPDPEPTPATSVFDGLRQLGANPFLRALTAHAAIYNGAAQILVVNLVIFAVTDRGLSAGAYGLAISAAGVGAFAGTMLALRLAARFGYGRAFALSLVLSTGAPLLIAVLPGTGTPFAAALAAVELISGVGLGSANVLSVTLRQIVAPHGTIARTNGGYRLITFGVLPVGSALAGVLGQLVGARWGVAIGAAGLAASAVPMFARRIRTLRTPESARAVVEPVRDLALATADR</sequence>
<feature type="transmembrane region" description="Helical" evidence="7">
    <location>
        <begin position="352"/>
        <end position="370"/>
    </location>
</feature>
<accession>A0ABV8LVZ9</accession>
<dbReference type="InterPro" id="IPR020846">
    <property type="entry name" value="MFS_dom"/>
</dbReference>
<dbReference type="Pfam" id="PF05977">
    <property type="entry name" value="MFS_3"/>
    <property type="match status" value="1"/>
</dbReference>
<comment type="caution">
    <text evidence="9">The sequence shown here is derived from an EMBL/GenBank/DDBJ whole genome shotgun (WGS) entry which is preliminary data.</text>
</comment>
<keyword evidence="5 7" id="KW-1133">Transmembrane helix</keyword>
<dbReference type="InterPro" id="IPR010290">
    <property type="entry name" value="TM_effector"/>
</dbReference>
<dbReference type="PROSITE" id="PS50850">
    <property type="entry name" value="MFS"/>
    <property type="match status" value="1"/>
</dbReference>
<evidence type="ECO:0000313" key="9">
    <source>
        <dbReference type="EMBL" id="MFC4135150.1"/>
    </source>
</evidence>
<evidence type="ECO:0000313" key="10">
    <source>
        <dbReference type="Proteomes" id="UP001595816"/>
    </source>
</evidence>
<evidence type="ECO:0000256" key="4">
    <source>
        <dbReference type="ARBA" id="ARBA00022692"/>
    </source>
</evidence>
<evidence type="ECO:0000256" key="1">
    <source>
        <dbReference type="ARBA" id="ARBA00004651"/>
    </source>
</evidence>
<dbReference type="SUPFAM" id="SSF103473">
    <property type="entry name" value="MFS general substrate transporter"/>
    <property type="match status" value="1"/>
</dbReference>
<keyword evidence="10" id="KW-1185">Reference proteome</keyword>